<keyword evidence="1" id="KW-0732">Signal</keyword>
<dbReference type="EMBL" id="JBHEZZ010000002">
    <property type="protein sequence ID" value="MFC1400386.1"/>
    <property type="molecule type" value="Genomic_DNA"/>
</dbReference>
<dbReference type="Proteomes" id="UP001592528">
    <property type="component" value="Unassembled WGS sequence"/>
</dbReference>
<reference evidence="2 3" key="1">
    <citation type="submission" date="2024-09" db="EMBL/GenBank/DDBJ databases">
        <authorList>
            <person name="Lee S.D."/>
        </authorList>
    </citation>
    <scope>NUCLEOTIDE SEQUENCE [LARGE SCALE GENOMIC DNA]</scope>
    <source>
        <strain evidence="2 3">N1-5</strain>
    </source>
</reference>
<name>A0ABV6UG07_9ACTN</name>
<evidence type="ECO:0000256" key="1">
    <source>
        <dbReference type="SAM" id="SignalP"/>
    </source>
</evidence>
<comment type="caution">
    <text evidence="2">The sequence shown here is derived from an EMBL/GenBank/DDBJ whole genome shotgun (WGS) entry which is preliminary data.</text>
</comment>
<sequence>MKLRLIALLPTVIAATFTLPLSTAAAQTSDTITAASGTPTGWTLMDHVCTVIGDDTVTQAVVCSDLYKDQYGEAVPAVEAMCQDIGSPTYFPQCANISLASTGLRLYTTGPVLEEENPYAISCGHDLTNMCPANDREIWTFTPYAVASDQWTVVKASTVKIQLPGTGQIKTLNQDLGSGHWAP</sequence>
<proteinExistence type="predicted"/>
<evidence type="ECO:0000313" key="3">
    <source>
        <dbReference type="Proteomes" id="UP001592528"/>
    </source>
</evidence>
<feature type="chain" id="PRO_5047224046" description="Ricin B lectin domain-containing protein" evidence="1">
    <location>
        <begin position="26"/>
        <end position="183"/>
    </location>
</feature>
<evidence type="ECO:0008006" key="4">
    <source>
        <dbReference type="Google" id="ProtNLM"/>
    </source>
</evidence>
<protein>
    <recommendedName>
        <fullName evidence="4">Ricin B lectin domain-containing protein</fullName>
    </recommendedName>
</protein>
<evidence type="ECO:0000313" key="2">
    <source>
        <dbReference type="EMBL" id="MFC1400386.1"/>
    </source>
</evidence>
<accession>A0ABV6UG07</accession>
<dbReference type="RefSeq" id="WP_157623986.1">
    <property type="nucleotide sequence ID" value="NZ_JBHEZZ010000002.1"/>
</dbReference>
<feature type="signal peptide" evidence="1">
    <location>
        <begin position="1"/>
        <end position="25"/>
    </location>
</feature>
<gene>
    <name evidence="2" type="ORF">ACEZDJ_03680</name>
</gene>
<keyword evidence="3" id="KW-1185">Reference proteome</keyword>
<organism evidence="2 3">
    <name type="scientific">Streptacidiphilus cavernicola</name>
    <dbReference type="NCBI Taxonomy" id="3342716"/>
    <lineage>
        <taxon>Bacteria</taxon>
        <taxon>Bacillati</taxon>
        <taxon>Actinomycetota</taxon>
        <taxon>Actinomycetes</taxon>
        <taxon>Kitasatosporales</taxon>
        <taxon>Streptomycetaceae</taxon>
        <taxon>Streptacidiphilus</taxon>
    </lineage>
</organism>